<dbReference type="InterPro" id="IPR018800">
    <property type="entry name" value="PRCC"/>
</dbReference>
<comment type="caution">
    <text evidence="2">The sequence shown here is derived from an EMBL/GenBank/DDBJ whole genome shotgun (WGS) entry which is preliminary data.</text>
</comment>
<sequence>MLGLDDYGSGSESDESSKKEVPKPSSSKSVKPKKKIAIGLPALRPVQDEDDLSAERPPAKRPRLGAAGTGKGSSALFSMLPAPKQDSADRPSERVLGAGKGPSLVFSAPQPSLENSLTSDVGPSPSVSDTSQRSTTLFLPPSLAKGRSNISLDGPTKAPSSLPLPSAVPAVDFFSLGSSTSKSSGSTSTVTSTSTLTISSAPTITEFKPPEPSMTDPYPGYYQSPSGNWAAHDPEYYESFRKKWEKEYNDHLRALEKGAIKGFEGADGADVASVDAAEEMEKAKREIKEREERKAISKTPQDAPAKPKMNITAAKLSGRARSRHQLATLLNEAYENREALEDKIAEGRRNRKEAGNKYGF</sequence>
<protein>
    <recommendedName>
        <fullName evidence="4">Mitotic checkpoint regulator, MAD2B-interacting-domain-containing protein</fullName>
    </recommendedName>
</protein>
<evidence type="ECO:0008006" key="4">
    <source>
        <dbReference type="Google" id="ProtNLM"/>
    </source>
</evidence>
<feature type="region of interest" description="Disordered" evidence="1">
    <location>
        <begin position="201"/>
        <end position="220"/>
    </location>
</feature>
<dbReference type="EMBL" id="JAACJM010000003">
    <property type="protein sequence ID" value="KAF5373773.1"/>
    <property type="molecule type" value="Genomic_DNA"/>
</dbReference>
<dbReference type="Proteomes" id="UP000559256">
    <property type="component" value="Unassembled WGS sequence"/>
</dbReference>
<feature type="compositionally biased region" description="Basic and acidic residues" evidence="1">
    <location>
        <begin position="282"/>
        <end position="295"/>
    </location>
</feature>
<keyword evidence="3" id="KW-1185">Reference proteome</keyword>
<accession>A0A8H5GZ12</accession>
<feature type="region of interest" description="Disordered" evidence="1">
    <location>
        <begin position="1"/>
        <end position="164"/>
    </location>
</feature>
<name>A0A8H5GZ12_9AGAR</name>
<feature type="compositionally biased region" description="Polar residues" evidence="1">
    <location>
        <begin position="109"/>
        <end position="137"/>
    </location>
</feature>
<reference evidence="2 3" key="1">
    <citation type="journal article" date="2020" name="ISME J.">
        <title>Uncovering the hidden diversity of litter-decomposition mechanisms in mushroom-forming fungi.</title>
        <authorList>
            <person name="Floudas D."/>
            <person name="Bentzer J."/>
            <person name="Ahren D."/>
            <person name="Johansson T."/>
            <person name="Persson P."/>
            <person name="Tunlid A."/>
        </authorList>
    </citation>
    <scope>NUCLEOTIDE SEQUENCE [LARGE SCALE GENOMIC DNA]</scope>
    <source>
        <strain evidence="2 3">CBS 291.85</strain>
    </source>
</reference>
<dbReference type="PANTHER" id="PTHR13621:SF2">
    <property type="entry name" value="PROLINE-RICH PROTEIN PRCC"/>
    <property type="match status" value="1"/>
</dbReference>
<dbReference type="Pfam" id="PF10253">
    <property type="entry name" value="PRCC"/>
    <property type="match status" value="1"/>
</dbReference>
<feature type="region of interest" description="Disordered" evidence="1">
    <location>
        <begin position="282"/>
        <end position="309"/>
    </location>
</feature>
<proteinExistence type="predicted"/>
<evidence type="ECO:0000313" key="3">
    <source>
        <dbReference type="Proteomes" id="UP000559256"/>
    </source>
</evidence>
<dbReference type="AlphaFoldDB" id="A0A8H5GZ12"/>
<dbReference type="GO" id="GO:0005634">
    <property type="term" value="C:nucleus"/>
    <property type="evidence" value="ECO:0007669"/>
    <property type="project" value="TreeGrafter"/>
</dbReference>
<organism evidence="2 3">
    <name type="scientific">Tetrapyrgos nigripes</name>
    <dbReference type="NCBI Taxonomy" id="182062"/>
    <lineage>
        <taxon>Eukaryota</taxon>
        <taxon>Fungi</taxon>
        <taxon>Dikarya</taxon>
        <taxon>Basidiomycota</taxon>
        <taxon>Agaricomycotina</taxon>
        <taxon>Agaricomycetes</taxon>
        <taxon>Agaricomycetidae</taxon>
        <taxon>Agaricales</taxon>
        <taxon>Marasmiineae</taxon>
        <taxon>Marasmiaceae</taxon>
        <taxon>Tetrapyrgos</taxon>
    </lineage>
</organism>
<evidence type="ECO:0000256" key="1">
    <source>
        <dbReference type="SAM" id="MobiDB-lite"/>
    </source>
</evidence>
<evidence type="ECO:0000313" key="2">
    <source>
        <dbReference type="EMBL" id="KAF5373773.1"/>
    </source>
</evidence>
<feature type="region of interest" description="Disordered" evidence="1">
    <location>
        <begin position="338"/>
        <end position="360"/>
    </location>
</feature>
<gene>
    <name evidence="2" type="ORF">D9758_000582</name>
</gene>
<dbReference type="OrthoDB" id="2555634at2759"/>
<dbReference type="PANTHER" id="PTHR13621">
    <property type="entry name" value="PROLINE-RICH PROTEIN PRCC"/>
    <property type="match status" value="1"/>
</dbReference>